<comment type="caution">
    <text evidence="2">The sequence shown here is derived from an EMBL/GenBank/DDBJ whole genome shotgun (WGS) entry which is preliminary data.</text>
</comment>
<dbReference type="PROSITE" id="PS51366">
    <property type="entry name" value="MI"/>
    <property type="match status" value="1"/>
</dbReference>
<dbReference type="OrthoDB" id="514777at2759"/>
<feature type="domain" description="MI" evidence="1">
    <location>
        <begin position="1"/>
        <end position="49"/>
    </location>
</feature>
<sequence length="115" mass="12648">MESALQDVLEFAEDIEIDIPKTLPYLSDMVALSVVAGSISLPQLVTMSEHLRYNGKAAKLIGSTLAAVVSYQDEAKVQELLAAESVDFMALLAEANRNEEAVQAFYKDYSLEFLM</sequence>
<dbReference type="SUPFAM" id="SSF48371">
    <property type="entry name" value="ARM repeat"/>
    <property type="match status" value="1"/>
</dbReference>
<protein>
    <recommendedName>
        <fullName evidence="1">MI domain-containing protein</fullName>
    </recommendedName>
</protein>
<dbReference type="EMBL" id="QXFU01001211">
    <property type="protein sequence ID" value="KAE9007762.1"/>
    <property type="molecule type" value="Genomic_DNA"/>
</dbReference>
<name>A0A6A3KLJ8_9STRA</name>
<dbReference type="AlphaFoldDB" id="A0A6A3KLJ8"/>
<dbReference type="Proteomes" id="UP000435112">
    <property type="component" value="Unassembled WGS sequence"/>
</dbReference>
<dbReference type="Gene3D" id="1.25.40.180">
    <property type="match status" value="1"/>
</dbReference>
<evidence type="ECO:0000259" key="1">
    <source>
        <dbReference type="PROSITE" id="PS51366"/>
    </source>
</evidence>
<reference evidence="2 3" key="1">
    <citation type="submission" date="2018-09" db="EMBL/GenBank/DDBJ databases">
        <title>Genomic investigation of the strawberry pathogen Phytophthora fragariae indicates pathogenicity is determined by transcriptional variation in three key races.</title>
        <authorList>
            <person name="Adams T.M."/>
            <person name="Armitage A.D."/>
            <person name="Sobczyk M.K."/>
            <person name="Bates H.J."/>
            <person name="Dunwell J.M."/>
            <person name="Nellist C.F."/>
            <person name="Harrison R.J."/>
        </authorList>
    </citation>
    <scope>NUCLEOTIDE SEQUENCE [LARGE SCALE GENOMIC DNA]</scope>
    <source>
        <strain evidence="2 3">SCRP324</strain>
    </source>
</reference>
<evidence type="ECO:0000313" key="3">
    <source>
        <dbReference type="Proteomes" id="UP000435112"/>
    </source>
</evidence>
<accession>A0A6A3KLJ8</accession>
<dbReference type="InterPro" id="IPR016024">
    <property type="entry name" value="ARM-type_fold"/>
</dbReference>
<organism evidence="2 3">
    <name type="scientific">Phytophthora rubi</name>
    <dbReference type="NCBI Taxonomy" id="129364"/>
    <lineage>
        <taxon>Eukaryota</taxon>
        <taxon>Sar</taxon>
        <taxon>Stramenopiles</taxon>
        <taxon>Oomycota</taxon>
        <taxon>Peronosporomycetes</taxon>
        <taxon>Peronosporales</taxon>
        <taxon>Peronosporaceae</taxon>
        <taxon>Phytophthora</taxon>
    </lineage>
</organism>
<dbReference type="InterPro" id="IPR003891">
    <property type="entry name" value="Initiation_fac_eIF4g_MI"/>
</dbReference>
<gene>
    <name evidence="2" type="ORF">PR002_g16102</name>
</gene>
<proteinExistence type="predicted"/>
<evidence type="ECO:0000313" key="2">
    <source>
        <dbReference type="EMBL" id="KAE9007762.1"/>
    </source>
</evidence>